<dbReference type="Proteomes" id="UP000217676">
    <property type="component" value="Chromosome"/>
</dbReference>
<protein>
    <submittedName>
        <fullName evidence="1">Uncharacterized protein</fullName>
    </submittedName>
</protein>
<keyword evidence="2" id="KW-1185">Reference proteome</keyword>
<gene>
    <name evidence="1" type="ORF">SLA_2327</name>
</gene>
<evidence type="ECO:0000313" key="2">
    <source>
        <dbReference type="Proteomes" id="UP000217676"/>
    </source>
</evidence>
<name>A0A160NYN7_STRLU</name>
<dbReference type="AlphaFoldDB" id="A0A160NYN7"/>
<accession>A0A160NYN7</accession>
<proteinExistence type="predicted"/>
<dbReference type="EMBL" id="AP017424">
    <property type="protein sequence ID" value="BAU83255.1"/>
    <property type="molecule type" value="Genomic_DNA"/>
</dbReference>
<dbReference type="KEGG" id="slau:SLA_2327"/>
<reference evidence="1 2" key="1">
    <citation type="journal article" date="2016" name="Genome Announc.">
        <title>Complete Genome Sequence of Thiostrepton-Producing Streptomyces laurentii ATCC 31255.</title>
        <authorList>
            <person name="Doi K."/>
            <person name="Fujino Y."/>
            <person name="Nagayoshi Y."/>
            <person name="Ohshima T."/>
            <person name="Ogata S."/>
        </authorList>
    </citation>
    <scope>NUCLEOTIDE SEQUENCE [LARGE SCALE GENOMIC DNA]</scope>
    <source>
        <strain evidence="1 2">ATCC 31255</strain>
    </source>
</reference>
<organism evidence="1 2">
    <name type="scientific">Streptomyces laurentii</name>
    <dbReference type="NCBI Taxonomy" id="39478"/>
    <lineage>
        <taxon>Bacteria</taxon>
        <taxon>Bacillati</taxon>
        <taxon>Actinomycetota</taxon>
        <taxon>Actinomycetes</taxon>
        <taxon>Kitasatosporales</taxon>
        <taxon>Streptomycetaceae</taxon>
        <taxon>Streptomyces</taxon>
    </lineage>
</organism>
<sequence length="113" mass="12441">MIQRQKAFWMGGTVSCRARATTKLPDQTTVASRASSTPRPAPFGMIPADAGLSVVVVLSAAVGLIHLPSHRRNHQVHRYFVSVFFSWTERFPTGSLPRALRGPYGPRTLLRAL</sequence>
<evidence type="ECO:0000313" key="1">
    <source>
        <dbReference type="EMBL" id="BAU83255.1"/>
    </source>
</evidence>